<evidence type="ECO:0000313" key="3">
    <source>
        <dbReference type="EMBL" id="KXA38062.1"/>
    </source>
</evidence>
<dbReference type="Gene3D" id="3.40.50.1400">
    <property type="match status" value="2"/>
</dbReference>
<organism evidence="3 4">
    <name type="scientific">Staphylococcus lugdunensis</name>
    <dbReference type="NCBI Taxonomy" id="28035"/>
    <lineage>
        <taxon>Bacteria</taxon>
        <taxon>Bacillati</taxon>
        <taxon>Bacillota</taxon>
        <taxon>Bacilli</taxon>
        <taxon>Bacillales</taxon>
        <taxon>Staphylococcaceae</taxon>
        <taxon>Staphylococcus</taxon>
    </lineage>
</organism>
<dbReference type="InterPro" id="IPR002762">
    <property type="entry name" value="CbiX-like"/>
</dbReference>
<comment type="caution">
    <text evidence="3">The sequence shown here is derived from an EMBL/GenBank/DDBJ whole genome shotgun (WGS) entry which is preliminary data.</text>
</comment>
<dbReference type="GO" id="GO:0016829">
    <property type="term" value="F:lyase activity"/>
    <property type="evidence" value="ECO:0007669"/>
    <property type="project" value="UniProtKB-KW"/>
</dbReference>
<dbReference type="AlphaFoldDB" id="A0ABD4EFL0"/>
<dbReference type="Proteomes" id="UP000070063">
    <property type="component" value="Unassembled WGS sequence"/>
</dbReference>
<dbReference type="GO" id="GO:0046872">
    <property type="term" value="F:metal ion binding"/>
    <property type="evidence" value="ECO:0007669"/>
    <property type="project" value="UniProtKB-KW"/>
</dbReference>
<sequence length="245" mass="28173">MYRGDTMVANILVAHGMRQGDQNEALTGFVAQLLEHESYPYDLAFIESEEKSISRIMTHYLNQGETEFKIVPLLIFSAMHYLVDIPEILVQIKEQHPNINYRLSQPLGTHALMQEIIQQRIEQVHIDKDDKGKVAVVLIAHGSRSYTQAHDELETFNHQLATDYPVFSRTLYGDISFKNDLDKLAKRFSKLIIVPMFLYDGRLVNKVKKLIAQMDIQSELLITPSLNFDPLLKDIISARLEELSF</sequence>
<name>A0ABD4EFL0_STALU</name>
<accession>A0ABD4EFL0</accession>
<dbReference type="SUPFAM" id="SSF53800">
    <property type="entry name" value="Chelatase"/>
    <property type="match status" value="1"/>
</dbReference>
<proteinExistence type="predicted"/>
<gene>
    <name evidence="3" type="ORF">HMPREF3225_01365</name>
</gene>
<keyword evidence="1" id="KW-0479">Metal-binding</keyword>
<protein>
    <submittedName>
        <fullName evidence="3">Sirohydrochlorin cobaltochelatase</fullName>
    </submittedName>
</protein>
<evidence type="ECO:0000313" key="4">
    <source>
        <dbReference type="Proteomes" id="UP000070063"/>
    </source>
</evidence>
<reference evidence="3 4" key="1">
    <citation type="submission" date="2016-01" db="EMBL/GenBank/DDBJ databases">
        <authorList>
            <person name="Mitreva M."/>
            <person name="Pepin K.H."/>
            <person name="Mihindukulasuriya K.A."/>
            <person name="Fulton R."/>
            <person name="Fronick C."/>
            <person name="O'Laughlin M."/>
            <person name="Miner T."/>
            <person name="Herter B."/>
            <person name="Rosa B.A."/>
            <person name="Cordes M."/>
            <person name="Tomlinson C."/>
            <person name="Wollam A."/>
            <person name="Palsikar V.B."/>
            <person name="Mardis E.R."/>
            <person name="Wilson R.K."/>
        </authorList>
    </citation>
    <scope>NUCLEOTIDE SEQUENCE [LARGE SCALE GENOMIC DNA]</scope>
    <source>
        <strain evidence="3 4">MJR7738</strain>
    </source>
</reference>
<evidence type="ECO:0000256" key="1">
    <source>
        <dbReference type="ARBA" id="ARBA00022723"/>
    </source>
</evidence>
<dbReference type="PANTHER" id="PTHR33542">
    <property type="entry name" value="SIROHYDROCHLORIN FERROCHELATASE, CHLOROPLASTIC"/>
    <property type="match status" value="1"/>
</dbReference>
<keyword evidence="2" id="KW-0456">Lyase</keyword>
<dbReference type="EMBL" id="LRQI01000058">
    <property type="protein sequence ID" value="KXA38062.1"/>
    <property type="molecule type" value="Genomic_DNA"/>
</dbReference>
<dbReference type="Pfam" id="PF01903">
    <property type="entry name" value="CbiX"/>
    <property type="match status" value="2"/>
</dbReference>
<dbReference type="CDD" id="cd03416">
    <property type="entry name" value="CbiX_SirB_N"/>
    <property type="match status" value="1"/>
</dbReference>
<dbReference type="PANTHER" id="PTHR33542:SF3">
    <property type="entry name" value="SIROHYDROCHLORIN FERROCHELATASE, CHLOROPLASTIC"/>
    <property type="match status" value="1"/>
</dbReference>
<dbReference type="InterPro" id="IPR050963">
    <property type="entry name" value="Sirohydro_Cobaltochel/CbiX"/>
</dbReference>
<evidence type="ECO:0000256" key="2">
    <source>
        <dbReference type="ARBA" id="ARBA00023239"/>
    </source>
</evidence>